<name>A0A2W2FVX3_9ACTN</name>
<gene>
    <name evidence="2" type="ORF">C1I95_12520</name>
</gene>
<dbReference type="AlphaFoldDB" id="A0A2W2FVX3"/>
<proteinExistence type="predicted"/>
<feature type="region of interest" description="Disordered" evidence="1">
    <location>
        <begin position="82"/>
        <end position="117"/>
    </location>
</feature>
<dbReference type="EMBL" id="POTY01000063">
    <property type="protein sequence ID" value="PZG18994.1"/>
    <property type="molecule type" value="Genomic_DNA"/>
</dbReference>
<evidence type="ECO:0000256" key="1">
    <source>
        <dbReference type="SAM" id="MobiDB-lite"/>
    </source>
</evidence>
<comment type="caution">
    <text evidence="2">The sequence shown here is derived from an EMBL/GenBank/DDBJ whole genome shotgun (WGS) entry which is preliminary data.</text>
</comment>
<evidence type="ECO:0000313" key="3">
    <source>
        <dbReference type="Proteomes" id="UP000248924"/>
    </source>
</evidence>
<feature type="compositionally biased region" description="Low complexity" evidence="1">
    <location>
        <begin position="82"/>
        <end position="95"/>
    </location>
</feature>
<reference evidence="2 3" key="1">
    <citation type="submission" date="2018-01" db="EMBL/GenBank/DDBJ databases">
        <title>Draft genome sequence of Jishengella sp. NA12.</title>
        <authorList>
            <person name="Sahin N."/>
            <person name="Ay H."/>
            <person name="Saygin H."/>
        </authorList>
    </citation>
    <scope>NUCLEOTIDE SEQUENCE [LARGE SCALE GENOMIC DNA]</scope>
    <source>
        <strain evidence="2 3">NA12</strain>
    </source>
</reference>
<dbReference type="Proteomes" id="UP000248924">
    <property type="component" value="Unassembled WGS sequence"/>
</dbReference>
<sequence>MTLPSPGTRVRIGPGEWQAWPGHDGHTPHTLDIVSAHQSHDPKYAWVYGHGIDCSWESSDCTQPWCFEILVRVDVLTAAAAQPAPDTPADAPAAQVPGAPLSTPGQMARGHDGHRPR</sequence>
<protein>
    <submittedName>
        <fullName evidence="2">Uncharacterized protein</fullName>
    </submittedName>
</protein>
<accession>A0A2W2FVX3</accession>
<organism evidence="2 3">
    <name type="scientific">Micromonospora craterilacus</name>
    <dbReference type="NCBI Taxonomy" id="1655439"/>
    <lineage>
        <taxon>Bacteria</taxon>
        <taxon>Bacillati</taxon>
        <taxon>Actinomycetota</taxon>
        <taxon>Actinomycetes</taxon>
        <taxon>Micromonosporales</taxon>
        <taxon>Micromonosporaceae</taxon>
        <taxon>Micromonospora</taxon>
    </lineage>
</organism>
<keyword evidence="3" id="KW-1185">Reference proteome</keyword>
<evidence type="ECO:0000313" key="2">
    <source>
        <dbReference type="EMBL" id="PZG18994.1"/>
    </source>
</evidence>